<gene>
    <name evidence="2" type="ORF">JTE90_021164</name>
</gene>
<feature type="compositionally biased region" description="Polar residues" evidence="1">
    <location>
        <begin position="7"/>
        <end position="19"/>
    </location>
</feature>
<accession>A0AAV6V6J4</accession>
<dbReference type="InterPro" id="IPR008996">
    <property type="entry name" value="IL1/FGF"/>
</dbReference>
<name>A0AAV6V6J4_9ARAC</name>
<dbReference type="AlphaFoldDB" id="A0AAV6V6J4"/>
<proteinExistence type="predicted"/>
<evidence type="ECO:0000313" key="3">
    <source>
        <dbReference type="Proteomes" id="UP000827092"/>
    </source>
</evidence>
<feature type="region of interest" description="Disordered" evidence="1">
    <location>
        <begin position="1"/>
        <end position="40"/>
    </location>
</feature>
<dbReference type="Gene3D" id="2.80.10.50">
    <property type="match status" value="1"/>
</dbReference>
<comment type="caution">
    <text evidence="2">The sequence shown here is derived from an EMBL/GenBank/DDBJ whole genome shotgun (WGS) entry which is preliminary data.</text>
</comment>
<protein>
    <submittedName>
        <fullName evidence="2">Uncharacterized protein</fullName>
    </submittedName>
</protein>
<dbReference type="EMBL" id="JAFNEN010000157">
    <property type="protein sequence ID" value="KAG8191559.1"/>
    <property type="molecule type" value="Genomic_DNA"/>
</dbReference>
<reference evidence="2 3" key="1">
    <citation type="journal article" date="2022" name="Nat. Ecol. Evol.">
        <title>A masculinizing supergene underlies an exaggerated male reproductive morph in a spider.</title>
        <authorList>
            <person name="Hendrickx F."/>
            <person name="De Corte Z."/>
            <person name="Sonet G."/>
            <person name="Van Belleghem S.M."/>
            <person name="Kostlbacher S."/>
            <person name="Vangestel C."/>
        </authorList>
    </citation>
    <scope>NUCLEOTIDE SEQUENCE [LARGE SCALE GENOMIC DNA]</scope>
    <source>
        <strain evidence="2">W744_W776</strain>
    </source>
</reference>
<sequence length="240" mass="26033">MAGYPNVPNNGQFLPSPTSGYAPRTPPPQRGNIPPAASYVPPAPSPYPVGGIQGKITNMSKEVGGFLKGLQKVGTKALNKVLDHPTLENVKSGNVVQFVSRITGQPLQILQSPDGRLVLDSLGGDGHQFHNAHFSVVQDRDGYTMLHNNFNYLAIKDGLAQLYSAGTNGLPTPECRFKVREVLMQNQFVTLECVSERGRYMAVMPNGQMKSAIATSGADQDTHFAVRLIFCPQQKQSPQM</sequence>
<dbReference type="SUPFAM" id="SSF50353">
    <property type="entry name" value="Cytokine"/>
    <property type="match status" value="1"/>
</dbReference>
<dbReference type="Proteomes" id="UP000827092">
    <property type="component" value="Unassembled WGS sequence"/>
</dbReference>
<evidence type="ECO:0000256" key="1">
    <source>
        <dbReference type="SAM" id="MobiDB-lite"/>
    </source>
</evidence>
<evidence type="ECO:0000313" key="2">
    <source>
        <dbReference type="EMBL" id="KAG8191559.1"/>
    </source>
</evidence>
<keyword evidence="3" id="KW-1185">Reference proteome</keyword>
<organism evidence="2 3">
    <name type="scientific">Oedothorax gibbosus</name>
    <dbReference type="NCBI Taxonomy" id="931172"/>
    <lineage>
        <taxon>Eukaryota</taxon>
        <taxon>Metazoa</taxon>
        <taxon>Ecdysozoa</taxon>
        <taxon>Arthropoda</taxon>
        <taxon>Chelicerata</taxon>
        <taxon>Arachnida</taxon>
        <taxon>Araneae</taxon>
        <taxon>Araneomorphae</taxon>
        <taxon>Entelegynae</taxon>
        <taxon>Araneoidea</taxon>
        <taxon>Linyphiidae</taxon>
        <taxon>Erigoninae</taxon>
        <taxon>Oedothorax</taxon>
    </lineage>
</organism>